<evidence type="ECO:0000256" key="1">
    <source>
        <dbReference type="ARBA" id="ARBA00023125"/>
    </source>
</evidence>
<reference evidence="3 4" key="1">
    <citation type="submission" date="2020-03" db="EMBL/GenBank/DDBJ databases">
        <title>Genomic Encyclopedia of Type Strains, Phase IV (KMG-IV): sequencing the most valuable type-strain genomes for metagenomic binning, comparative biology and taxonomic classification.</title>
        <authorList>
            <person name="Goeker M."/>
        </authorList>
    </citation>
    <scope>NUCLEOTIDE SEQUENCE [LARGE SCALE GENOMIC DNA]</scope>
    <source>
        <strain evidence="3 4">DSM 4736</strain>
    </source>
</reference>
<gene>
    <name evidence="3" type="ORF">GGQ87_002782</name>
</gene>
<dbReference type="InterPro" id="IPR010982">
    <property type="entry name" value="Lambda_DNA-bd_dom_sf"/>
</dbReference>
<comment type="caution">
    <text evidence="3">The sequence shown here is derived from an EMBL/GenBank/DDBJ whole genome shotgun (WGS) entry which is preliminary data.</text>
</comment>
<dbReference type="Pfam" id="PF01381">
    <property type="entry name" value="HTH_3"/>
    <property type="match status" value="1"/>
</dbReference>
<dbReference type="Gene3D" id="1.10.260.40">
    <property type="entry name" value="lambda repressor-like DNA-binding domains"/>
    <property type="match status" value="1"/>
</dbReference>
<sequence length="78" mass="8359">MGDPRLASRLKEARTAAGLTQADLAEKAGVSRKTINTVENGVFIPSTILALSLARALGARVEDLFWLQDEGHLADPRS</sequence>
<dbReference type="InterPro" id="IPR001387">
    <property type="entry name" value="Cro/C1-type_HTH"/>
</dbReference>
<name>A0A7X6BPI3_9CAUL</name>
<organism evidence="3 4">
    <name type="scientific">Brevundimonas alba</name>
    <dbReference type="NCBI Taxonomy" id="74314"/>
    <lineage>
        <taxon>Bacteria</taxon>
        <taxon>Pseudomonadati</taxon>
        <taxon>Pseudomonadota</taxon>
        <taxon>Alphaproteobacteria</taxon>
        <taxon>Caulobacterales</taxon>
        <taxon>Caulobacteraceae</taxon>
        <taxon>Brevundimonas</taxon>
    </lineage>
</organism>
<accession>A0A7X6BPI3</accession>
<keyword evidence="4" id="KW-1185">Reference proteome</keyword>
<evidence type="ECO:0000313" key="4">
    <source>
        <dbReference type="Proteomes" id="UP000587415"/>
    </source>
</evidence>
<protein>
    <submittedName>
        <fullName evidence="3">Putative transcriptional regulator</fullName>
    </submittedName>
</protein>
<dbReference type="GO" id="GO:0003677">
    <property type="term" value="F:DNA binding"/>
    <property type="evidence" value="ECO:0007669"/>
    <property type="project" value="UniProtKB-KW"/>
</dbReference>
<dbReference type="RefSeq" id="WP_168048735.1">
    <property type="nucleotide sequence ID" value="NZ_JAATJM010000002.1"/>
</dbReference>
<evidence type="ECO:0000259" key="2">
    <source>
        <dbReference type="PROSITE" id="PS50943"/>
    </source>
</evidence>
<dbReference type="Proteomes" id="UP000587415">
    <property type="component" value="Unassembled WGS sequence"/>
</dbReference>
<proteinExistence type="predicted"/>
<keyword evidence="1" id="KW-0238">DNA-binding</keyword>
<dbReference type="SMART" id="SM00530">
    <property type="entry name" value="HTH_XRE"/>
    <property type="match status" value="1"/>
</dbReference>
<dbReference type="EMBL" id="JAATJM010000002">
    <property type="protein sequence ID" value="NJC42487.1"/>
    <property type="molecule type" value="Genomic_DNA"/>
</dbReference>
<dbReference type="AlphaFoldDB" id="A0A7X6BPI3"/>
<feature type="domain" description="HTH cro/C1-type" evidence="2">
    <location>
        <begin position="10"/>
        <end position="64"/>
    </location>
</feature>
<dbReference type="SUPFAM" id="SSF47413">
    <property type="entry name" value="lambda repressor-like DNA-binding domains"/>
    <property type="match status" value="1"/>
</dbReference>
<dbReference type="PANTHER" id="PTHR46558">
    <property type="entry name" value="TRACRIPTIONAL REGULATORY PROTEIN-RELATED-RELATED"/>
    <property type="match status" value="1"/>
</dbReference>
<dbReference type="PANTHER" id="PTHR46558:SF11">
    <property type="entry name" value="HTH-TYPE TRANSCRIPTIONAL REGULATOR XRE"/>
    <property type="match status" value="1"/>
</dbReference>
<dbReference type="CDD" id="cd00093">
    <property type="entry name" value="HTH_XRE"/>
    <property type="match status" value="1"/>
</dbReference>
<evidence type="ECO:0000313" key="3">
    <source>
        <dbReference type="EMBL" id="NJC42487.1"/>
    </source>
</evidence>
<dbReference type="PROSITE" id="PS50943">
    <property type="entry name" value="HTH_CROC1"/>
    <property type="match status" value="1"/>
</dbReference>